<reference evidence="1" key="1">
    <citation type="submission" date="2020-08" db="EMBL/GenBank/DDBJ databases">
        <title>Multicomponent nature underlies the extraordinary mechanical properties of spider dragline silk.</title>
        <authorList>
            <person name="Kono N."/>
            <person name="Nakamura H."/>
            <person name="Mori M."/>
            <person name="Yoshida Y."/>
            <person name="Ohtoshi R."/>
            <person name="Malay A.D."/>
            <person name="Moran D.A.P."/>
            <person name="Tomita M."/>
            <person name="Numata K."/>
            <person name="Arakawa K."/>
        </authorList>
    </citation>
    <scope>NUCLEOTIDE SEQUENCE</scope>
</reference>
<evidence type="ECO:0000313" key="2">
    <source>
        <dbReference type="Proteomes" id="UP000886998"/>
    </source>
</evidence>
<protein>
    <submittedName>
        <fullName evidence="1">Uncharacterized protein</fullName>
    </submittedName>
</protein>
<dbReference type="EMBL" id="BMAV01027751">
    <property type="protein sequence ID" value="GFS61985.1"/>
    <property type="molecule type" value="Genomic_DNA"/>
</dbReference>
<sequence length="112" mass="12948">MKNENYSQTLTGAHHLFKQLLDDDPIISTKDQPSNPITFSPFNPFTGNYSFLRGFSLLLDPSLMEKHTPHSPTQSPPIRRIRTLRIYLLKNFVSRKEIKIVPNRQVTDLGIR</sequence>
<accession>A0A8X6IVA6</accession>
<evidence type="ECO:0000313" key="1">
    <source>
        <dbReference type="EMBL" id="GFS61985.1"/>
    </source>
</evidence>
<keyword evidence="2" id="KW-1185">Reference proteome</keyword>
<proteinExistence type="predicted"/>
<dbReference type="Proteomes" id="UP000886998">
    <property type="component" value="Unassembled WGS sequence"/>
</dbReference>
<organism evidence="1 2">
    <name type="scientific">Trichonephila inaurata madagascariensis</name>
    <dbReference type="NCBI Taxonomy" id="2747483"/>
    <lineage>
        <taxon>Eukaryota</taxon>
        <taxon>Metazoa</taxon>
        <taxon>Ecdysozoa</taxon>
        <taxon>Arthropoda</taxon>
        <taxon>Chelicerata</taxon>
        <taxon>Arachnida</taxon>
        <taxon>Araneae</taxon>
        <taxon>Araneomorphae</taxon>
        <taxon>Entelegynae</taxon>
        <taxon>Araneoidea</taxon>
        <taxon>Nephilidae</taxon>
        <taxon>Trichonephila</taxon>
        <taxon>Trichonephila inaurata</taxon>
    </lineage>
</organism>
<gene>
    <name evidence="1" type="ORF">TNIN_442281</name>
</gene>
<comment type="caution">
    <text evidence="1">The sequence shown here is derived from an EMBL/GenBank/DDBJ whole genome shotgun (WGS) entry which is preliminary data.</text>
</comment>
<name>A0A8X6IVA6_9ARAC</name>
<dbReference type="AlphaFoldDB" id="A0A8X6IVA6"/>